<dbReference type="NCBIfam" id="NF040941">
    <property type="entry name" value="GGGWT_bact"/>
    <property type="match status" value="1"/>
</dbReference>
<dbReference type="InterPro" id="IPR002181">
    <property type="entry name" value="Fibrinogen_a/b/g_C_dom"/>
</dbReference>
<dbReference type="InterPro" id="IPR014716">
    <property type="entry name" value="Fibrinogen_a/b/g_C_1"/>
</dbReference>
<proteinExistence type="predicted"/>
<keyword evidence="2" id="KW-0964">Secreted</keyword>
<dbReference type="SUPFAM" id="SSF58010">
    <property type="entry name" value="Fibrinogen coiled-coil and central regions"/>
    <property type="match status" value="1"/>
</dbReference>
<evidence type="ECO:0000256" key="3">
    <source>
        <dbReference type="ARBA" id="ARBA00022729"/>
    </source>
</evidence>
<dbReference type="Proteomes" id="UP001158576">
    <property type="component" value="Chromosome XSR"/>
</dbReference>
<dbReference type="Gene3D" id="1.20.5.50">
    <property type="match status" value="1"/>
</dbReference>
<evidence type="ECO:0000313" key="8">
    <source>
        <dbReference type="EMBL" id="CAG5097390.1"/>
    </source>
</evidence>
<evidence type="ECO:0000256" key="1">
    <source>
        <dbReference type="ARBA" id="ARBA00004613"/>
    </source>
</evidence>
<comment type="subcellular location">
    <subcellularLocation>
        <location evidence="1">Secreted</location>
    </subcellularLocation>
</comment>
<dbReference type="PANTHER" id="PTHR47221:SF6">
    <property type="entry name" value="FIBRINOGEN ALPHA CHAIN"/>
    <property type="match status" value="1"/>
</dbReference>
<evidence type="ECO:0000259" key="7">
    <source>
        <dbReference type="PROSITE" id="PS51406"/>
    </source>
</evidence>
<dbReference type="SUPFAM" id="SSF56496">
    <property type="entry name" value="Fibrinogen C-terminal domain-like"/>
    <property type="match status" value="1"/>
</dbReference>
<sequence>MKIATAVFAVGVFADRERRGAGSLEECKSYCDDDYDYGILTAEQQSSCLSECDAIHGVSITSGGDADFLQCEVYEIDPFNFCCPAGIDVNNYWPVEKPTQRGHRPVEPDQQCPTGCKIAREIDQFVCAFYQRVSELETILVDLANALSSDLDGIMELRQQFVRRYREVSSKSQRSIEKITEIGETFIDIVKLGLENEDLIDEVTKEISDGEKEAAIAKAAMAKLKDFCKIGKQCVKQSYFPPELFGGIKKDCADYYKQPFWTSANADEVWNNLPQSGVYQIQPNDNIDPFFVYCDQKTAGGGWTLIQHNGISRKELWEEYSTGQKQLKTDWNRNWANYKAGFGHIASNGEADFWLGLERMHVLTNPKKNGGQQTSLRIDIVDWEGEEYFGEYSKAIIQGESRDYRLIVDNFSGVGSYSIGDALEGVAFGGDPRQKAHTRQKFMKFSTHDRDNDKLCAWSKNNMRTVFGQRIPIFSADDEAAQCLEVAEKFSDWEEKLTKWGSCSQQDGAGFWYNRCSAGNLNGRVYGESGTGFYELKTIELQDGISMMEKDHDDGLIWASLGRGRDYSFMMAEMRVRPKDFVGYSATAGLDMLRNGRLMDENKAKNH</sequence>
<keyword evidence="3" id="KW-0732">Signal</keyword>
<keyword evidence="6" id="KW-0325">Glycoprotein</keyword>
<keyword evidence="4" id="KW-0175">Coiled coil</keyword>
<dbReference type="InterPro" id="IPR036056">
    <property type="entry name" value="Fibrinogen-like_C"/>
</dbReference>
<evidence type="ECO:0000256" key="5">
    <source>
        <dbReference type="ARBA" id="ARBA00023157"/>
    </source>
</evidence>
<keyword evidence="5" id="KW-1015">Disulfide bond</keyword>
<gene>
    <name evidence="8" type="ORF">OKIOD_LOCUS6614</name>
</gene>
<dbReference type="InterPro" id="IPR037579">
    <property type="entry name" value="FIB_ANG-like"/>
</dbReference>
<dbReference type="Pfam" id="PF00147">
    <property type="entry name" value="Fibrinogen_C"/>
    <property type="match status" value="2"/>
</dbReference>
<name>A0ABN7SFQ8_OIKDI</name>
<dbReference type="PANTHER" id="PTHR47221">
    <property type="entry name" value="FIBRINOGEN ALPHA CHAIN"/>
    <property type="match status" value="1"/>
</dbReference>
<dbReference type="EMBL" id="OU015569">
    <property type="protein sequence ID" value="CAG5097390.1"/>
    <property type="molecule type" value="Genomic_DNA"/>
</dbReference>
<organism evidence="8 9">
    <name type="scientific">Oikopleura dioica</name>
    <name type="common">Tunicate</name>
    <dbReference type="NCBI Taxonomy" id="34765"/>
    <lineage>
        <taxon>Eukaryota</taxon>
        <taxon>Metazoa</taxon>
        <taxon>Chordata</taxon>
        <taxon>Tunicata</taxon>
        <taxon>Appendicularia</taxon>
        <taxon>Copelata</taxon>
        <taxon>Oikopleuridae</taxon>
        <taxon>Oikopleura</taxon>
    </lineage>
</organism>
<evidence type="ECO:0000313" key="9">
    <source>
        <dbReference type="Proteomes" id="UP001158576"/>
    </source>
</evidence>
<dbReference type="Gene3D" id="3.90.215.10">
    <property type="entry name" value="Gamma Fibrinogen, chain A, domain 1"/>
    <property type="match status" value="1"/>
</dbReference>
<dbReference type="SMART" id="SM00186">
    <property type="entry name" value="FBG"/>
    <property type="match status" value="1"/>
</dbReference>
<dbReference type="CDD" id="cd00087">
    <property type="entry name" value="FReD"/>
    <property type="match status" value="1"/>
</dbReference>
<accession>A0ABN7SFQ8</accession>
<evidence type="ECO:0000256" key="2">
    <source>
        <dbReference type="ARBA" id="ARBA00022525"/>
    </source>
</evidence>
<protein>
    <submittedName>
        <fullName evidence="8">Oidioi.mRNA.OKI2018_I69.XSR.g15056.t1.cds</fullName>
    </submittedName>
</protein>
<reference evidence="8 9" key="1">
    <citation type="submission" date="2021-04" db="EMBL/GenBank/DDBJ databases">
        <authorList>
            <person name="Bliznina A."/>
        </authorList>
    </citation>
    <scope>NUCLEOTIDE SEQUENCE [LARGE SCALE GENOMIC DNA]</scope>
</reference>
<feature type="domain" description="Fibrinogen C-terminal" evidence="7">
    <location>
        <begin position="243"/>
        <end position="580"/>
    </location>
</feature>
<evidence type="ECO:0000256" key="4">
    <source>
        <dbReference type="ARBA" id="ARBA00023054"/>
    </source>
</evidence>
<keyword evidence="9" id="KW-1185">Reference proteome</keyword>
<dbReference type="PROSITE" id="PS51406">
    <property type="entry name" value="FIBRINOGEN_C_2"/>
    <property type="match status" value="1"/>
</dbReference>
<evidence type="ECO:0000256" key="6">
    <source>
        <dbReference type="ARBA" id="ARBA00023180"/>
    </source>
</evidence>